<accession>A0ABU2T8N3</accession>
<dbReference type="Proteomes" id="UP001180551">
    <property type="component" value="Unassembled WGS sequence"/>
</dbReference>
<feature type="domain" description="PucR C-terminal helix-turn-helix" evidence="1">
    <location>
        <begin position="330"/>
        <end position="386"/>
    </location>
</feature>
<dbReference type="Pfam" id="PF14361">
    <property type="entry name" value="RsbRD_N"/>
    <property type="match status" value="1"/>
</dbReference>
<evidence type="ECO:0000259" key="1">
    <source>
        <dbReference type="Pfam" id="PF13556"/>
    </source>
</evidence>
<dbReference type="InterPro" id="IPR025736">
    <property type="entry name" value="PucR_C-HTH_dom"/>
</dbReference>
<evidence type="ECO:0000313" key="4">
    <source>
        <dbReference type="Proteomes" id="UP001180551"/>
    </source>
</evidence>
<comment type="caution">
    <text evidence="3">The sequence shown here is derived from an EMBL/GenBank/DDBJ whole genome shotgun (WGS) entry which is preliminary data.</text>
</comment>
<dbReference type="EMBL" id="JAVRFE010000019">
    <property type="protein sequence ID" value="MDT0457290.1"/>
    <property type="molecule type" value="Genomic_DNA"/>
</dbReference>
<dbReference type="Pfam" id="PF13556">
    <property type="entry name" value="HTH_30"/>
    <property type="match status" value="1"/>
</dbReference>
<evidence type="ECO:0000313" key="3">
    <source>
        <dbReference type="EMBL" id="MDT0457290.1"/>
    </source>
</evidence>
<dbReference type="InterPro" id="IPR051448">
    <property type="entry name" value="CdaR-like_regulators"/>
</dbReference>
<gene>
    <name evidence="3" type="ORF">RM550_16345</name>
</gene>
<protein>
    <submittedName>
        <fullName evidence="3">Helix-turn-helix domain-containing protein</fullName>
    </submittedName>
</protein>
<evidence type="ECO:0000259" key="2">
    <source>
        <dbReference type="Pfam" id="PF14361"/>
    </source>
</evidence>
<dbReference type="InterPro" id="IPR025751">
    <property type="entry name" value="RsbRD_N_dom"/>
</dbReference>
<dbReference type="RefSeq" id="WP_311624437.1">
    <property type="nucleotide sequence ID" value="NZ_JAVRFE010000019.1"/>
</dbReference>
<proteinExistence type="predicted"/>
<organism evidence="3 4">
    <name type="scientific">Streptomyces mooreae</name>
    <dbReference type="NCBI Taxonomy" id="3075523"/>
    <lineage>
        <taxon>Bacteria</taxon>
        <taxon>Bacillati</taxon>
        <taxon>Actinomycetota</taxon>
        <taxon>Actinomycetes</taxon>
        <taxon>Kitasatosporales</taxon>
        <taxon>Streptomycetaceae</taxon>
        <taxon>Streptomyces</taxon>
    </lineage>
</organism>
<name>A0ABU2T8N3_9ACTN</name>
<sequence>MSQRSASPAEAPEPGEDIREQVVRMATRLEPRINQLARMVVERQRAEVPGFDRLPDDMQDLEIASAARHTFRGFLRSVQGLADTDAEVLRERATQRAAEGVHLTGLLRAYHVGAEVVADALCAAARPGEEAALLWLTRRLFTTVNSLAEQAAEAYLLGPADQQAAGRELAAALLRGDAPQEVAARCGLPLEPGYLVLSVRAPAPQEPVAARRLLHQVLVRLAPAADGRALSLPNAQGGHILLPLGTPHADLVRHLSTGLSRPVIAGAALAATPGDVPAAAEQAHRIATIARSPGVHRLQDVLLDYHLAGSKDSAAELAALLDPLDGHAGLVEAVAAFLDCDLDRRRTARALRVHPNTVDNRLARAAQLTGLDPHTTHGVQLFGAALTLRRLAEGSATGLLGG</sequence>
<reference evidence="3" key="1">
    <citation type="submission" date="2024-05" db="EMBL/GenBank/DDBJ databases">
        <title>30 novel species of actinomycetes from the DSMZ collection.</title>
        <authorList>
            <person name="Nouioui I."/>
        </authorList>
    </citation>
    <scope>NUCLEOTIDE SEQUENCE</scope>
    <source>
        <strain evidence="3">DSM 41527</strain>
    </source>
</reference>
<feature type="domain" description="RsbT co-antagonist protein RsbRD N-terminal" evidence="2">
    <location>
        <begin position="35"/>
        <end position="157"/>
    </location>
</feature>
<dbReference type="PANTHER" id="PTHR33744">
    <property type="entry name" value="CARBOHYDRATE DIACID REGULATOR"/>
    <property type="match status" value="1"/>
</dbReference>
<dbReference type="InterPro" id="IPR042070">
    <property type="entry name" value="PucR_C-HTH_sf"/>
</dbReference>
<keyword evidence="4" id="KW-1185">Reference proteome</keyword>
<dbReference type="Gene3D" id="1.10.10.2840">
    <property type="entry name" value="PucR C-terminal helix-turn-helix domain"/>
    <property type="match status" value="1"/>
</dbReference>